<dbReference type="GO" id="GO:0051603">
    <property type="term" value="P:proteolysis involved in protein catabolic process"/>
    <property type="evidence" value="ECO:0007669"/>
    <property type="project" value="TreeGrafter"/>
</dbReference>
<dbReference type="PIRSF" id="PIRSF019663">
    <property type="entry name" value="Legumain"/>
    <property type="match status" value="1"/>
</dbReference>
<name>A0A5E4MZX7_9HEMI</name>
<evidence type="ECO:0000256" key="7">
    <source>
        <dbReference type="ARBA" id="ARBA00022807"/>
    </source>
</evidence>
<dbReference type="Proteomes" id="UP000325440">
    <property type="component" value="Unassembled WGS sequence"/>
</dbReference>
<accession>A0A5E4MZX7</accession>
<evidence type="ECO:0000313" key="12">
    <source>
        <dbReference type="Proteomes" id="UP000325440"/>
    </source>
</evidence>
<dbReference type="FunFam" id="3.40.50.1460:FF:000006">
    <property type="entry name" value="Legumain"/>
    <property type="match status" value="1"/>
</dbReference>
<reference evidence="11 12" key="1">
    <citation type="submission" date="2019-08" db="EMBL/GenBank/DDBJ databases">
        <authorList>
            <person name="Alioto T."/>
            <person name="Alioto T."/>
            <person name="Gomez Garrido J."/>
        </authorList>
    </citation>
    <scope>NUCLEOTIDE SEQUENCE [LARGE SCALE GENOMIC DNA]</scope>
</reference>
<dbReference type="InterPro" id="IPR001096">
    <property type="entry name" value="Peptidase_C13"/>
</dbReference>
<comment type="catalytic activity">
    <reaction evidence="1">
        <text>Hydrolysis of proteins and small molecule substrates at -Asn-|-Xaa- bonds.</text>
        <dbReference type="EC" id="3.4.22.34"/>
    </reaction>
</comment>
<dbReference type="GO" id="GO:0006624">
    <property type="term" value="P:vacuolar protein processing"/>
    <property type="evidence" value="ECO:0007669"/>
    <property type="project" value="TreeGrafter"/>
</dbReference>
<feature type="signal peptide" evidence="9">
    <location>
        <begin position="1"/>
        <end position="18"/>
    </location>
</feature>
<evidence type="ECO:0000259" key="10">
    <source>
        <dbReference type="Pfam" id="PF20985"/>
    </source>
</evidence>
<evidence type="ECO:0000256" key="4">
    <source>
        <dbReference type="ARBA" id="ARBA00022670"/>
    </source>
</evidence>
<evidence type="ECO:0000256" key="9">
    <source>
        <dbReference type="SAM" id="SignalP"/>
    </source>
</evidence>
<sequence length="469" mass="53193">MGIFSFIWLMLLVVGSLAAYLPSKHDQIDEEENHFSLYPGKKWVVLVSGSDSWRRGYRHQADVCHAYQIVKANGIPEENIILMMVDDMAYNPKNPTPGVMINRPNGTNVYEGVVVDYKGADVNSTNFLNIITGNKSAMKSIGSGKVVEGGRHDTIFINFVDHGTTGLVAFPNDFLYADQLNDAFNTMYANKSYRKMLLYIEACESGSMFDGILNDETKIFAVTAAGPRENSWGCYCEEESGPYKTCLGDSFSVSWMEDLDATLSDPSEKKKTVFNKFQTIRTKVTDSNVMAYGDFCAGHEKLSTYIGFPKTRSTLSAEPTTTEKISMSSRDVEEKHIKYQLAHNQLTKQEKEEIRKELRQNNEKRLIIDRVFNDIYSMIVNIRPEIKNEIGELQQPKNLKLTLDMFPCYRSIMNKITESCFSLPQNPYTLDRMKIFANLCVVDNQAHYLVESFVDKSCSNIPTNILNVF</sequence>
<feature type="domain" description="Legumain prodomain" evidence="10">
    <location>
        <begin position="356"/>
        <end position="450"/>
    </location>
</feature>
<dbReference type="AlphaFoldDB" id="A0A5E4MZX7"/>
<evidence type="ECO:0000256" key="8">
    <source>
        <dbReference type="PIRSR" id="PIRSR019663-1"/>
    </source>
</evidence>
<dbReference type="GO" id="GO:0004197">
    <property type="term" value="F:cysteine-type endopeptidase activity"/>
    <property type="evidence" value="ECO:0007669"/>
    <property type="project" value="UniProtKB-EC"/>
</dbReference>
<dbReference type="Gene3D" id="1.10.132.130">
    <property type="match status" value="1"/>
</dbReference>
<evidence type="ECO:0000256" key="3">
    <source>
        <dbReference type="ARBA" id="ARBA00012628"/>
    </source>
</evidence>
<keyword evidence="7" id="KW-0788">Thiol protease</keyword>
<proteinExistence type="inferred from homology"/>
<evidence type="ECO:0000313" key="11">
    <source>
        <dbReference type="EMBL" id="VVC37944.1"/>
    </source>
</evidence>
<keyword evidence="12" id="KW-1185">Reference proteome</keyword>
<protein>
    <recommendedName>
        <fullName evidence="3">legumain</fullName>
        <ecNumber evidence="3">3.4.22.34</ecNumber>
    </recommendedName>
</protein>
<keyword evidence="5 9" id="KW-0732">Signal</keyword>
<comment type="similarity">
    <text evidence="2">Belongs to the peptidase C13 family.</text>
</comment>
<keyword evidence="4" id="KW-0645">Protease</keyword>
<evidence type="ECO:0000256" key="2">
    <source>
        <dbReference type="ARBA" id="ARBA00009941"/>
    </source>
</evidence>
<dbReference type="Gene3D" id="3.40.50.1460">
    <property type="match status" value="1"/>
</dbReference>
<dbReference type="EC" id="3.4.22.34" evidence="3"/>
<feature type="active site" evidence="8">
    <location>
        <position position="162"/>
    </location>
</feature>
<dbReference type="Pfam" id="PF20985">
    <property type="entry name" value="Legum_prodom"/>
    <property type="match status" value="1"/>
</dbReference>
<feature type="chain" id="PRO_5022696570" description="legumain" evidence="9">
    <location>
        <begin position="19"/>
        <end position="469"/>
    </location>
</feature>
<dbReference type="OrthoDB" id="192611at2759"/>
<gene>
    <name evidence="11" type="ORF">CINCED_3A003544</name>
</gene>
<evidence type="ECO:0000256" key="6">
    <source>
        <dbReference type="ARBA" id="ARBA00022801"/>
    </source>
</evidence>
<dbReference type="PRINTS" id="PR00776">
    <property type="entry name" value="HEMOGLOBNASE"/>
</dbReference>
<dbReference type="Pfam" id="PF01650">
    <property type="entry name" value="Peptidase_C13"/>
    <property type="match status" value="1"/>
</dbReference>
<evidence type="ECO:0000256" key="5">
    <source>
        <dbReference type="ARBA" id="ARBA00022729"/>
    </source>
</evidence>
<keyword evidence="6" id="KW-0378">Hydrolase</keyword>
<dbReference type="InterPro" id="IPR046427">
    <property type="entry name" value="Legumain_prodom_sf"/>
</dbReference>
<dbReference type="GO" id="GO:0005773">
    <property type="term" value="C:vacuole"/>
    <property type="evidence" value="ECO:0007669"/>
    <property type="project" value="GOC"/>
</dbReference>
<dbReference type="EMBL" id="CABPRJ010001459">
    <property type="protein sequence ID" value="VVC37944.1"/>
    <property type="molecule type" value="Genomic_DNA"/>
</dbReference>
<organism evidence="11 12">
    <name type="scientific">Cinara cedri</name>
    <dbReference type="NCBI Taxonomy" id="506608"/>
    <lineage>
        <taxon>Eukaryota</taxon>
        <taxon>Metazoa</taxon>
        <taxon>Ecdysozoa</taxon>
        <taxon>Arthropoda</taxon>
        <taxon>Hexapoda</taxon>
        <taxon>Insecta</taxon>
        <taxon>Pterygota</taxon>
        <taxon>Neoptera</taxon>
        <taxon>Paraneoptera</taxon>
        <taxon>Hemiptera</taxon>
        <taxon>Sternorrhyncha</taxon>
        <taxon>Aphidomorpha</taxon>
        <taxon>Aphidoidea</taxon>
        <taxon>Aphididae</taxon>
        <taxon>Lachninae</taxon>
        <taxon>Cinara</taxon>
    </lineage>
</organism>
<dbReference type="InterPro" id="IPR048501">
    <property type="entry name" value="Legum_prodom"/>
</dbReference>
<dbReference type="PANTHER" id="PTHR12000">
    <property type="entry name" value="HEMOGLOBINASE FAMILY MEMBER"/>
    <property type="match status" value="1"/>
</dbReference>
<evidence type="ECO:0000256" key="1">
    <source>
        <dbReference type="ARBA" id="ARBA00000810"/>
    </source>
</evidence>
<dbReference type="CDD" id="cd21115">
    <property type="entry name" value="legumain_C"/>
    <property type="match status" value="1"/>
</dbReference>
<feature type="active site" description="Nucleophile" evidence="8">
    <location>
        <position position="203"/>
    </location>
</feature>
<dbReference type="PANTHER" id="PTHR12000:SF42">
    <property type="entry name" value="LEGUMAIN"/>
    <property type="match status" value="1"/>
</dbReference>